<dbReference type="Proteomes" id="UP001498421">
    <property type="component" value="Unassembled WGS sequence"/>
</dbReference>
<feature type="compositionally biased region" description="Basic and acidic residues" evidence="6">
    <location>
        <begin position="159"/>
        <end position="169"/>
    </location>
</feature>
<feature type="region of interest" description="Disordered" evidence="6">
    <location>
        <begin position="24"/>
        <end position="51"/>
    </location>
</feature>
<evidence type="ECO:0000256" key="5">
    <source>
        <dbReference type="ARBA" id="ARBA00023136"/>
    </source>
</evidence>
<evidence type="ECO:0000313" key="7">
    <source>
        <dbReference type="EMBL" id="KAK7428483.1"/>
    </source>
</evidence>
<feature type="compositionally biased region" description="Gly residues" evidence="6">
    <location>
        <begin position="173"/>
        <end position="184"/>
    </location>
</feature>
<dbReference type="EMBL" id="JAZAVK010000040">
    <property type="protein sequence ID" value="KAK7428483.1"/>
    <property type="molecule type" value="Genomic_DNA"/>
</dbReference>
<evidence type="ECO:0000256" key="3">
    <source>
        <dbReference type="ARBA" id="ARBA00022692"/>
    </source>
</evidence>
<protein>
    <submittedName>
        <fullName evidence="7">Uncharacterized protein</fullName>
    </submittedName>
</protein>
<comment type="subcellular location">
    <subcellularLocation>
        <location evidence="1">Membrane</location>
        <topology evidence="1">Multi-pass membrane protein</topology>
    </subcellularLocation>
</comment>
<evidence type="ECO:0000313" key="8">
    <source>
        <dbReference type="Proteomes" id="UP001498421"/>
    </source>
</evidence>
<evidence type="ECO:0000256" key="1">
    <source>
        <dbReference type="ARBA" id="ARBA00004141"/>
    </source>
</evidence>
<dbReference type="InterPro" id="IPR009311">
    <property type="entry name" value="IFI6/IFI27-like"/>
</dbReference>
<feature type="compositionally biased region" description="Basic and acidic residues" evidence="6">
    <location>
        <begin position="34"/>
        <end position="44"/>
    </location>
</feature>
<comment type="similarity">
    <text evidence="2">Belongs to the IFI6/IFI27 family.</text>
</comment>
<proteinExistence type="inferred from homology"/>
<organism evidence="7 8">
    <name type="scientific">Neonectria magnoliae</name>
    <dbReference type="NCBI Taxonomy" id="2732573"/>
    <lineage>
        <taxon>Eukaryota</taxon>
        <taxon>Fungi</taxon>
        <taxon>Dikarya</taxon>
        <taxon>Ascomycota</taxon>
        <taxon>Pezizomycotina</taxon>
        <taxon>Sordariomycetes</taxon>
        <taxon>Hypocreomycetidae</taxon>
        <taxon>Hypocreales</taxon>
        <taxon>Nectriaceae</taxon>
        <taxon>Neonectria</taxon>
    </lineage>
</organism>
<accession>A0ABR1I4L5</accession>
<sequence>MTKSEETSDDMPLDWMSILANTPLADWKPSTDGAPKKDGSREGGSRSSGEESYFSKAKDWASAHPIQAAALGTNALIIAAPALIASPALAVAGFGANGVAGGSIAAGVQSGIGSVSAGGLFATLQSAGAGGYGVAAVNGAIRGGAAGMGCLGAQIYEKTRKADPKKAEDEGADGGSGSDGSSGE</sequence>
<name>A0ABR1I4L5_9HYPO</name>
<evidence type="ECO:0000256" key="6">
    <source>
        <dbReference type="SAM" id="MobiDB-lite"/>
    </source>
</evidence>
<keyword evidence="4" id="KW-1133">Transmembrane helix</keyword>
<keyword evidence="8" id="KW-1185">Reference proteome</keyword>
<comment type="caution">
    <text evidence="7">The sequence shown here is derived from an EMBL/GenBank/DDBJ whole genome shotgun (WGS) entry which is preliminary data.</text>
</comment>
<dbReference type="PANTHER" id="PTHR16932">
    <property type="entry name" value="INTERFERON ALPHA-INDUCIBLE PROTEIN 27"/>
    <property type="match status" value="1"/>
</dbReference>
<reference evidence="7 8" key="1">
    <citation type="journal article" date="2025" name="Microbiol. Resour. Announc.">
        <title>Draft genome sequences for Neonectria magnoliae and Neonectria punicea, canker pathogens of Liriodendron tulipifera and Acer saccharum in West Virginia.</title>
        <authorList>
            <person name="Petronek H.M."/>
            <person name="Kasson M.T."/>
            <person name="Metheny A.M."/>
            <person name="Stauder C.M."/>
            <person name="Lovett B."/>
            <person name="Lynch S.C."/>
            <person name="Garnas J.R."/>
            <person name="Kasson L.R."/>
            <person name="Stajich J.E."/>
        </authorList>
    </citation>
    <scope>NUCLEOTIDE SEQUENCE [LARGE SCALE GENOMIC DNA]</scope>
    <source>
        <strain evidence="7 8">NRRL 64651</strain>
    </source>
</reference>
<dbReference type="Gene3D" id="6.10.110.10">
    <property type="match status" value="1"/>
</dbReference>
<dbReference type="Pfam" id="PF06140">
    <property type="entry name" value="Ifi-6-16"/>
    <property type="match status" value="1"/>
</dbReference>
<dbReference type="PANTHER" id="PTHR16932:SF18">
    <property type="entry name" value="INTERFERON, ALPHA-INDUCIBLE PROTEIN 27-LIKE 2"/>
    <property type="match status" value="1"/>
</dbReference>
<keyword evidence="3" id="KW-0812">Transmembrane</keyword>
<gene>
    <name evidence="7" type="ORF">QQZ08_004921</name>
</gene>
<dbReference type="InterPro" id="IPR038213">
    <property type="entry name" value="IFI6/IFI27-like_sf"/>
</dbReference>
<evidence type="ECO:0000256" key="4">
    <source>
        <dbReference type="ARBA" id="ARBA00022989"/>
    </source>
</evidence>
<evidence type="ECO:0000256" key="2">
    <source>
        <dbReference type="ARBA" id="ARBA00007262"/>
    </source>
</evidence>
<feature type="region of interest" description="Disordered" evidence="6">
    <location>
        <begin position="159"/>
        <end position="184"/>
    </location>
</feature>
<keyword evidence="5" id="KW-0472">Membrane</keyword>